<dbReference type="AlphaFoldDB" id="A0A6H5HFV0"/>
<name>A0A6H5HFV0_9HEMI</name>
<dbReference type="EMBL" id="CADCXU010028214">
    <property type="protein sequence ID" value="CAB0014795.1"/>
    <property type="molecule type" value="Genomic_DNA"/>
</dbReference>
<evidence type="ECO:0000313" key="1">
    <source>
        <dbReference type="EMBL" id="CAB0014795.1"/>
    </source>
</evidence>
<keyword evidence="2" id="KW-1185">Reference proteome</keyword>
<sequence>MIFDDAQCANTFDDPHEIVSLYLIHDRFDLPQFSGMKRRKRYMEYDKMTILFEEDAPMPPPIAAYVSSTYFDDQKSYMESSTCEVSRLWNVAA</sequence>
<evidence type="ECO:0000313" key="2">
    <source>
        <dbReference type="Proteomes" id="UP000479000"/>
    </source>
</evidence>
<dbReference type="OrthoDB" id="7788983at2759"/>
<reference evidence="1 2" key="1">
    <citation type="submission" date="2020-02" db="EMBL/GenBank/DDBJ databases">
        <authorList>
            <person name="Ferguson B K."/>
        </authorList>
    </citation>
    <scope>NUCLEOTIDE SEQUENCE [LARGE SCALE GENOMIC DNA]</scope>
</reference>
<organism evidence="1 2">
    <name type="scientific">Nesidiocoris tenuis</name>
    <dbReference type="NCBI Taxonomy" id="355587"/>
    <lineage>
        <taxon>Eukaryota</taxon>
        <taxon>Metazoa</taxon>
        <taxon>Ecdysozoa</taxon>
        <taxon>Arthropoda</taxon>
        <taxon>Hexapoda</taxon>
        <taxon>Insecta</taxon>
        <taxon>Pterygota</taxon>
        <taxon>Neoptera</taxon>
        <taxon>Paraneoptera</taxon>
        <taxon>Hemiptera</taxon>
        <taxon>Heteroptera</taxon>
        <taxon>Panheteroptera</taxon>
        <taxon>Cimicomorpha</taxon>
        <taxon>Miridae</taxon>
        <taxon>Dicyphina</taxon>
        <taxon>Nesidiocoris</taxon>
    </lineage>
</organism>
<proteinExistence type="predicted"/>
<dbReference type="Proteomes" id="UP000479000">
    <property type="component" value="Unassembled WGS sequence"/>
</dbReference>
<gene>
    <name evidence="1" type="ORF">NTEN_LOCUS19202</name>
</gene>
<protein>
    <submittedName>
        <fullName evidence="1">Uncharacterized protein</fullName>
    </submittedName>
</protein>
<accession>A0A6H5HFV0</accession>